<evidence type="ECO:0000313" key="5">
    <source>
        <dbReference type="EMBL" id="GCE76698.1"/>
    </source>
</evidence>
<dbReference type="PANTHER" id="PTHR30146:SF155">
    <property type="entry name" value="ALANINE RACEMASE"/>
    <property type="match status" value="1"/>
</dbReference>
<keyword evidence="6" id="KW-1185">Reference proteome</keyword>
<evidence type="ECO:0000256" key="3">
    <source>
        <dbReference type="ARBA" id="ARBA00023163"/>
    </source>
</evidence>
<feature type="domain" description="Transcriptional regulator LacI/GalR-like sensor" evidence="4">
    <location>
        <begin position="119"/>
        <end position="276"/>
    </location>
</feature>
<reference evidence="5 6" key="1">
    <citation type="submission" date="2019-01" db="EMBL/GenBank/DDBJ databases">
        <title>Draft genome sequence of Cellulomonas takizawaensis strain TKZ-21.</title>
        <authorList>
            <person name="Yamamura H."/>
            <person name="Hayashi T."/>
            <person name="Hamada M."/>
            <person name="Serisawa Y."/>
            <person name="Matsuyama K."/>
            <person name="Nakagawa Y."/>
            <person name="Otoguro M."/>
            <person name="Yanagida F."/>
            <person name="Hayakawa M."/>
        </authorList>
    </citation>
    <scope>NUCLEOTIDE SEQUENCE [LARGE SCALE GENOMIC DNA]</scope>
    <source>
        <strain evidence="5 6">NBRC12680</strain>
    </source>
</reference>
<dbReference type="GO" id="GO:0003700">
    <property type="term" value="F:DNA-binding transcription factor activity"/>
    <property type="evidence" value="ECO:0007669"/>
    <property type="project" value="TreeGrafter"/>
</dbReference>
<evidence type="ECO:0000259" key="4">
    <source>
        <dbReference type="Pfam" id="PF13377"/>
    </source>
</evidence>
<protein>
    <submittedName>
        <fullName evidence="5">LacI family transcriptional regulator</fullName>
    </submittedName>
</protein>
<dbReference type="EMBL" id="BIMR01000123">
    <property type="protein sequence ID" value="GCE76698.1"/>
    <property type="molecule type" value="Genomic_DNA"/>
</dbReference>
<accession>A0A402DRG7</accession>
<comment type="caution">
    <text evidence="5">The sequence shown here is derived from an EMBL/GenBank/DDBJ whole genome shotgun (WGS) entry which is preliminary data.</text>
</comment>
<keyword evidence="2" id="KW-0238">DNA-binding</keyword>
<dbReference type="Gene3D" id="3.40.50.2300">
    <property type="match status" value="2"/>
</dbReference>
<evidence type="ECO:0000256" key="1">
    <source>
        <dbReference type="ARBA" id="ARBA00023015"/>
    </source>
</evidence>
<keyword evidence="1" id="KW-0805">Transcription regulation</keyword>
<dbReference type="AlphaFoldDB" id="A0A402DRG7"/>
<proteinExistence type="predicted"/>
<dbReference type="GO" id="GO:0000976">
    <property type="term" value="F:transcription cis-regulatory region binding"/>
    <property type="evidence" value="ECO:0007669"/>
    <property type="project" value="TreeGrafter"/>
</dbReference>
<gene>
    <name evidence="5" type="primary">lacI_2</name>
    <name evidence="5" type="ORF">CBZ_17540</name>
</gene>
<dbReference type="InterPro" id="IPR028082">
    <property type="entry name" value="Peripla_BP_I"/>
</dbReference>
<dbReference type="SUPFAM" id="SSF53822">
    <property type="entry name" value="Periplasmic binding protein-like I"/>
    <property type="match status" value="1"/>
</dbReference>
<dbReference type="PANTHER" id="PTHR30146">
    <property type="entry name" value="LACI-RELATED TRANSCRIPTIONAL REPRESSOR"/>
    <property type="match status" value="1"/>
</dbReference>
<organism evidence="5 6">
    <name type="scientific">Cellulomonas biazotea</name>
    <dbReference type="NCBI Taxonomy" id="1709"/>
    <lineage>
        <taxon>Bacteria</taxon>
        <taxon>Bacillati</taxon>
        <taxon>Actinomycetota</taxon>
        <taxon>Actinomycetes</taxon>
        <taxon>Micrococcales</taxon>
        <taxon>Cellulomonadaceae</taxon>
        <taxon>Cellulomonas</taxon>
    </lineage>
</organism>
<evidence type="ECO:0000313" key="6">
    <source>
        <dbReference type="Proteomes" id="UP000289954"/>
    </source>
</evidence>
<name>A0A402DRG7_9CELL</name>
<dbReference type="InterPro" id="IPR046335">
    <property type="entry name" value="LacI/GalR-like_sensor"/>
</dbReference>
<dbReference type="OrthoDB" id="1938857at2"/>
<dbReference type="RefSeq" id="WP_130781300.1">
    <property type="nucleotide sequence ID" value="NZ_BIMR01000123.1"/>
</dbReference>
<keyword evidence="3" id="KW-0804">Transcription</keyword>
<dbReference type="Pfam" id="PF13377">
    <property type="entry name" value="Peripla_BP_3"/>
    <property type="match status" value="1"/>
</dbReference>
<evidence type="ECO:0000256" key="2">
    <source>
        <dbReference type="ARBA" id="ARBA00023125"/>
    </source>
</evidence>
<dbReference type="Proteomes" id="UP000289954">
    <property type="component" value="Unassembled WGS sequence"/>
</dbReference>
<sequence length="286" mass="30054">MTNGIHAVGLVIRQSTRLLGLEAFSMQLIAGIEESLSAEGRSLLLHIVGTPDAELATYRRWAEQQQVEAVVVHNLTVDDPRLGVLEELGVRTVVVGGPSQDLPVANVFVDNAAEANEAVDHLVALGHRRIARVSGPADLAHSRTRTDAFLTRCDRLGASGVVVEGDYGEASGARATRDLLARDERPTAIVFDNDVMAVAALDVAREAGLRVPADLSLLAWDDSPLARHAAPPLSAMSFDVHALGVQVGDCVLNAVASGPVRSYAVPPAHLVTRGSTGPAPAAERSA</sequence>